<keyword evidence="4 8" id="KW-0418">Kinase</keyword>
<dbReference type="AlphaFoldDB" id="A0A9J9QFJ2"/>
<keyword evidence="3" id="KW-0808">Transferase</keyword>
<dbReference type="GO" id="GO:0000160">
    <property type="term" value="P:phosphorelay signal transduction system"/>
    <property type="evidence" value="ECO:0007669"/>
    <property type="project" value="UniProtKB-KW"/>
</dbReference>
<reference evidence="8 9" key="1">
    <citation type="journal article" date="2010" name="J. Bacteriol.">
        <title>Completed genome sequence of the anaerobic iron-oxidizing bacterium Acidovorax ebreus strain TPSY.</title>
        <authorList>
            <person name="Byrne-Bailey K.G."/>
            <person name="Weber K.A."/>
            <person name="Chair A.H."/>
            <person name="Bose S."/>
            <person name="Knox T."/>
            <person name="Spanbauer T.L."/>
            <person name="Chertkov O."/>
            <person name="Coates J.D."/>
        </authorList>
    </citation>
    <scope>NUCLEOTIDE SEQUENCE [LARGE SCALE GENOMIC DNA]</scope>
    <source>
        <strain evidence="8 9">TPSY</strain>
    </source>
</reference>
<evidence type="ECO:0000256" key="1">
    <source>
        <dbReference type="ARBA" id="ARBA00000085"/>
    </source>
</evidence>
<evidence type="ECO:0000256" key="2">
    <source>
        <dbReference type="ARBA" id="ARBA00012438"/>
    </source>
</evidence>
<dbReference type="Gene3D" id="3.30.565.10">
    <property type="entry name" value="Histidine kinase-like ATPase, C-terminal domain"/>
    <property type="match status" value="1"/>
</dbReference>
<keyword evidence="5" id="KW-0902">Two-component regulatory system</keyword>
<dbReference type="PANTHER" id="PTHR24421">
    <property type="entry name" value="NITRATE/NITRITE SENSOR PROTEIN NARX-RELATED"/>
    <property type="match status" value="1"/>
</dbReference>
<dbReference type="GO" id="GO:0004673">
    <property type="term" value="F:protein histidine kinase activity"/>
    <property type="evidence" value="ECO:0007669"/>
    <property type="project" value="UniProtKB-EC"/>
</dbReference>
<dbReference type="Proteomes" id="UP000000450">
    <property type="component" value="Chromosome"/>
</dbReference>
<dbReference type="KEGG" id="dia:Dtpsy_1773"/>
<dbReference type="InterPro" id="IPR003594">
    <property type="entry name" value="HATPase_dom"/>
</dbReference>
<dbReference type="SUPFAM" id="SSF55874">
    <property type="entry name" value="ATPase domain of HSP90 chaperone/DNA topoisomerase II/histidine kinase"/>
    <property type="match status" value="1"/>
</dbReference>
<keyword evidence="6" id="KW-0812">Transmembrane</keyword>
<dbReference type="Pfam" id="PF02518">
    <property type="entry name" value="HATPase_c"/>
    <property type="match status" value="1"/>
</dbReference>
<accession>A0A9J9QFJ2</accession>
<evidence type="ECO:0000256" key="4">
    <source>
        <dbReference type="ARBA" id="ARBA00022777"/>
    </source>
</evidence>
<proteinExistence type="predicted"/>
<evidence type="ECO:0000259" key="7">
    <source>
        <dbReference type="SMART" id="SM00387"/>
    </source>
</evidence>
<feature type="transmembrane region" description="Helical" evidence="6">
    <location>
        <begin position="45"/>
        <end position="65"/>
    </location>
</feature>
<comment type="catalytic activity">
    <reaction evidence="1">
        <text>ATP + protein L-histidine = ADP + protein N-phospho-L-histidine.</text>
        <dbReference type="EC" id="2.7.13.3"/>
    </reaction>
</comment>
<keyword evidence="6" id="KW-0472">Membrane</keyword>
<dbReference type="EMBL" id="CP001392">
    <property type="protein sequence ID" value="ACM33230.1"/>
    <property type="molecule type" value="Genomic_DNA"/>
</dbReference>
<dbReference type="InterPro" id="IPR036890">
    <property type="entry name" value="HATPase_C_sf"/>
</dbReference>
<dbReference type="SMART" id="SM00387">
    <property type="entry name" value="HATPase_c"/>
    <property type="match status" value="1"/>
</dbReference>
<dbReference type="EC" id="2.7.13.3" evidence="2"/>
<evidence type="ECO:0000256" key="5">
    <source>
        <dbReference type="ARBA" id="ARBA00023012"/>
    </source>
</evidence>
<dbReference type="CDD" id="cd16917">
    <property type="entry name" value="HATPase_UhpB-NarQ-NarX-like"/>
    <property type="match status" value="1"/>
</dbReference>
<keyword evidence="9" id="KW-1185">Reference proteome</keyword>
<organism evidence="8 9">
    <name type="scientific">Acidovorax ebreus (strain TPSY)</name>
    <name type="common">Diaphorobacter sp. (strain TPSY)</name>
    <dbReference type="NCBI Taxonomy" id="535289"/>
    <lineage>
        <taxon>Bacteria</taxon>
        <taxon>Pseudomonadati</taxon>
        <taxon>Pseudomonadota</taxon>
        <taxon>Betaproteobacteria</taxon>
        <taxon>Burkholderiales</taxon>
        <taxon>Comamonadaceae</taxon>
        <taxon>Diaphorobacter</taxon>
    </lineage>
</organism>
<sequence length="277" mass="30428">MFRTRPPAFAIACVAVWLLAMSVDTLLLASAEQLSLQAQLRWKLLGLGALVVLGILLIVQLPRALQWRPRRSIRPSPDVKRERERIARNLHDQVGSQLVNAIALVDERDPEHGTLMQSLELCLLDLRLLVDSMDGEDDSLADRLARLRHRIQPALDRRGIALHWEIAPHDELALPGGKVAREIAAIVQEAVSNVLQHADATALVIRLHSVQTMQGRAWQLQVADNGAGLPSGEPTCHSLGRGIDSMRSRAAALAGWLELLPQEGRGLCVQLTVPAVQ</sequence>
<name>A0A9J9QFJ2_ACIET</name>
<dbReference type="InterPro" id="IPR050482">
    <property type="entry name" value="Sensor_HK_TwoCompSys"/>
</dbReference>
<gene>
    <name evidence="8" type="ordered locus">Dtpsy_1773</name>
</gene>
<evidence type="ECO:0000313" key="8">
    <source>
        <dbReference type="EMBL" id="ACM33230.1"/>
    </source>
</evidence>
<evidence type="ECO:0000256" key="6">
    <source>
        <dbReference type="SAM" id="Phobius"/>
    </source>
</evidence>
<evidence type="ECO:0000313" key="9">
    <source>
        <dbReference type="Proteomes" id="UP000000450"/>
    </source>
</evidence>
<evidence type="ECO:0000256" key="3">
    <source>
        <dbReference type="ARBA" id="ARBA00022679"/>
    </source>
</evidence>
<dbReference type="PANTHER" id="PTHR24421:SF10">
    <property type="entry name" value="NITRATE_NITRITE SENSOR PROTEIN NARQ"/>
    <property type="match status" value="1"/>
</dbReference>
<keyword evidence="6" id="KW-1133">Transmembrane helix</keyword>
<protein>
    <recommendedName>
        <fullName evidence="2">histidine kinase</fullName>
        <ecNumber evidence="2">2.7.13.3</ecNumber>
    </recommendedName>
</protein>
<feature type="domain" description="Histidine kinase/HSP90-like ATPase" evidence="7">
    <location>
        <begin position="178"/>
        <end position="277"/>
    </location>
</feature>